<dbReference type="GO" id="GO:0005506">
    <property type="term" value="F:iron ion binding"/>
    <property type="evidence" value="ECO:0007669"/>
    <property type="project" value="TreeGrafter"/>
</dbReference>
<dbReference type="SUPFAM" id="SSF159127">
    <property type="entry name" value="HupF/HypC-like"/>
    <property type="match status" value="1"/>
</dbReference>
<dbReference type="Proteomes" id="UP000185812">
    <property type="component" value="Unassembled WGS sequence"/>
</dbReference>
<dbReference type="PANTHER" id="PTHR35177:SF2">
    <property type="entry name" value="HYDROGENASE MATURATION FACTOR HYBG"/>
    <property type="match status" value="1"/>
</dbReference>
<reference evidence="3" key="1">
    <citation type="submission" date="2016-11" db="EMBL/GenBank/DDBJ databases">
        <authorList>
            <person name="Varghese N."/>
            <person name="Submissions S."/>
        </authorList>
    </citation>
    <scope>NUCLEOTIDE SEQUENCE [LARGE SCALE GENOMIC DNA]</scope>
    <source>
        <strain evidence="3">DSM 22212</strain>
    </source>
</reference>
<gene>
    <name evidence="2" type="ORF">SAMN04488087_0875</name>
</gene>
<dbReference type="PROSITE" id="PS01097">
    <property type="entry name" value="HUPF_HYPC"/>
    <property type="match status" value="1"/>
</dbReference>
<dbReference type="InterPro" id="IPR019812">
    <property type="entry name" value="Hydgase_assmbl_chp_CS"/>
</dbReference>
<dbReference type="FunFam" id="2.30.30.140:FF:000022">
    <property type="entry name" value="Hydrogenase assembly chaperone HybG"/>
    <property type="match status" value="1"/>
</dbReference>
<dbReference type="Gene3D" id="2.30.30.140">
    <property type="match status" value="1"/>
</dbReference>
<dbReference type="STRING" id="633813.SAMN04488087_0875"/>
<accession>A0A1M6RJN9</accession>
<protein>
    <submittedName>
        <fullName evidence="2">Hydrogenase expression/formation protein HypC</fullName>
    </submittedName>
</protein>
<organism evidence="2 3">
    <name type="scientific">Rhodothermus profundi</name>
    <dbReference type="NCBI Taxonomy" id="633813"/>
    <lineage>
        <taxon>Bacteria</taxon>
        <taxon>Pseudomonadati</taxon>
        <taxon>Rhodothermota</taxon>
        <taxon>Rhodothermia</taxon>
        <taxon>Rhodothermales</taxon>
        <taxon>Rhodothermaceae</taxon>
        <taxon>Rhodothermus</taxon>
    </lineage>
</organism>
<sequence length="85" mass="9425">MCLAVPGKIVAILDNEPLTRRGKVDFGGIQKEINLTFVPEAREGDYVMVHVGIAISVVDEAEAHRVFEYLRQIDELDELNSPDAS</sequence>
<keyword evidence="3" id="KW-1185">Reference proteome</keyword>
<evidence type="ECO:0000313" key="2">
    <source>
        <dbReference type="EMBL" id="SHK32695.1"/>
    </source>
</evidence>
<dbReference type="InterPro" id="IPR001109">
    <property type="entry name" value="Hydrogenase_HupF/HypC"/>
</dbReference>
<dbReference type="GO" id="GO:1902670">
    <property type="term" value="F:carbon dioxide binding"/>
    <property type="evidence" value="ECO:0007669"/>
    <property type="project" value="TreeGrafter"/>
</dbReference>
<dbReference type="GO" id="GO:0051604">
    <property type="term" value="P:protein maturation"/>
    <property type="evidence" value="ECO:0007669"/>
    <property type="project" value="TreeGrafter"/>
</dbReference>
<dbReference type="OrthoDB" id="9806017at2"/>
<proteinExistence type="inferred from homology"/>
<dbReference type="NCBIfam" id="TIGR00074">
    <property type="entry name" value="hypC_hupF"/>
    <property type="match status" value="1"/>
</dbReference>
<dbReference type="Pfam" id="PF01455">
    <property type="entry name" value="HupF_HypC"/>
    <property type="match status" value="1"/>
</dbReference>
<evidence type="ECO:0000256" key="1">
    <source>
        <dbReference type="ARBA" id="ARBA00006018"/>
    </source>
</evidence>
<comment type="similarity">
    <text evidence="1">Belongs to the HupF/HypC family.</text>
</comment>
<name>A0A1M6RJN9_9BACT</name>
<evidence type="ECO:0000313" key="3">
    <source>
        <dbReference type="Proteomes" id="UP000185812"/>
    </source>
</evidence>
<dbReference type="PRINTS" id="PR00445">
    <property type="entry name" value="HUPFHYPC"/>
</dbReference>
<dbReference type="PANTHER" id="PTHR35177">
    <property type="entry name" value="HYDROGENASE MATURATION FACTOR HYBG"/>
    <property type="match status" value="1"/>
</dbReference>
<dbReference type="EMBL" id="FRAU01000002">
    <property type="protein sequence ID" value="SHK32695.1"/>
    <property type="molecule type" value="Genomic_DNA"/>
</dbReference>
<dbReference type="RefSeq" id="WP_072714743.1">
    <property type="nucleotide sequence ID" value="NZ_FRAU01000002.1"/>
</dbReference>
<dbReference type="AlphaFoldDB" id="A0A1M6RJN9"/>